<keyword evidence="3" id="KW-1185">Reference proteome</keyword>
<dbReference type="Pfam" id="PF00023">
    <property type="entry name" value="Ank"/>
    <property type="match status" value="1"/>
</dbReference>
<proteinExistence type="predicted"/>
<dbReference type="EMBL" id="NIDN02000248">
    <property type="protein sequence ID" value="RLL93935.1"/>
    <property type="molecule type" value="Genomic_DNA"/>
</dbReference>
<dbReference type="PROSITE" id="PS50088">
    <property type="entry name" value="ANK_REPEAT"/>
    <property type="match status" value="1"/>
</dbReference>
<sequence length="88" mass="9547">MIKSTGGAIATSLLVKQSLAELEMPFQMEQAVREFYRTTAMIKPMGALFCAAANGHVEAVRMLLDRGAYISAEVKSGYRSADPSEKFG</sequence>
<keyword evidence="1" id="KW-0040">ANK repeat</keyword>
<accession>A0A229WH70</accession>
<feature type="repeat" description="ANK" evidence="1">
    <location>
        <begin position="43"/>
        <end position="75"/>
    </location>
</feature>
<dbReference type="OrthoDB" id="20872at2759"/>
<comment type="caution">
    <text evidence="2">The sequence shown here is derived from an EMBL/GenBank/DDBJ whole genome shotgun (WGS) entry which is preliminary data.</text>
</comment>
<protein>
    <submittedName>
        <fullName evidence="2">Uncharacterized protein</fullName>
    </submittedName>
</protein>
<dbReference type="InterPro" id="IPR002110">
    <property type="entry name" value="Ankyrin_rpt"/>
</dbReference>
<dbReference type="SUPFAM" id="SSF48403">
    <property type="entry name" value="Ankyrin repeat"/>
    <property type="match status" value="1"/>
</dbReference>
<evidence type="ECO:0000313" key="3">
    <source>
        <dbReference type="Proteomes" id="UP000215289"/>
    </source>
</evidence>
<dbReference type="InterPro" id="IPR036770">
    <property type="entry name" value="Ankyrin_rpt-contain_sf"/>
</dbReference>
<evidence type="ECO:0000256" key="1">
    <source>
        <dbReference type="PROSITE-ProRule" id="PRU00023"/>
    </source>
</evidence>
<dbReference type="Proteomes" id="UP000215289">
    <property type="component" value="Unassembled WGS sequence"/>
</dbReference>
<dbReference type="AlphaFoldDB" id="A0A229WH70"/>
<organism evidence="2 3">
    <name type="scientific">Aspergillus turcosus</name>
    <dbReference type="NCBI Taxonomy" id="1245748"/>
    <lineage>
        <taxon>Eukaryota</taxon>
        <taxon>Fungi</taxon>
        <taxon>Dikarya</taxon>
        <taxon>Ascomycota</taxon>
        <taxon>Pezizomycotina</taxon>
        <taxon>Eurotiomycetes</taxon>
        <taxon>Eurotiomycetidae</taxon>
        <taxon>Eurotiales</taxon>
        <taxon>Aspergillaceae</taxon>
        <taxon>Aspergillus</taxon>
        <taxon>Aspergillus subgen. Fumigati</taxon>
    </lineage>
</organism>
<name>A0A229WH70_9EURO</name>
<dbReference type="Gene3D" id="1.25.40.20">
    <property type="entry name" value="Ankyrin repeat-containing domain"/>
    <property type="match status" value="1"/>
</dbReference>
<reference evidence="2 3" key="1">
    <citation type="submission" date="2018-08" db="EMBL/GenBank/DDBJ databases">
        <title>Draft genome sequences of two Aspergillus turcosus clinical strains isolated from bronchoalveolar lavage fluid: one azole-susceptible and the other azole-resistant.</title>
        <authorList>
            <person name="Parent-Michaud M."/>
            <person name="Dufresne P.J."/>
            <person name="Fournier E."/>
            <person name="Martineau C."/>
            <person name="Moreira S."/>
            <person name="Perkins V."/>
            <person name="De Repentigny L."/>
            <person name="Dufresne S.F."/>
        </authorList>
    </citation>
    <scope>NUCLEOTIDE SEQUENCE [LARGE SCALE GENOMIC DNA]</scope>
    <source>
        <strain evidence="2">HMR AF 1038</strain>
    </source>
</reference>
<gene>
    <name evidence="2" type="ORF">CFD26_103747</name>
</gene>
<evidence type="ECO:0000313" key="2">
    <source>
        <dbReference type="EMBL" id="RLL93935.1"/>
    </source>
</evidence>